<comment type="caution">
    <text evidence="1">The sequence shown here is derived from an EMBL/GenBank/DDBJ whole genome shotgun (WGS) entry which is preliminary data.</text>
</comment>
<dbReference type="EMBL" id="REGN01000582">
    <property type="protein sequence ID" value="RNA40862.1"/>
    <property type="molecule type" value="Genomic_DNA"/>
</dbReference>
<accession>A0A3M7SYP9</accession>
<sequence>MLTFQRLYKVMCSDKLDMTPNFRLTHCGCEETKKNTLSFSFIPNLIQGWVCECKVGHRTLGCCSHITAYQSKIDDPGSTLLRLLGINVSEDDSENEDYTEYIESFEDFNVIKYLTHSLCKILHRKRFSTATNLLKVGRGRKTARAKNEWMCGMVLSKNKTLQAQYLHNCAQLDYSKTSLRRWPTRRSPMLQQANKLDLLRWETIGSHP</sequence>
<keyword evidence="2" id="KW-1185">Reference proteome</keyword>
<evidence type="ECO:0008006" key="3">
    <source>
        <dbReference type="Google" id="ProtNLM"/>
    </source>
</evidence>
<evidence type="ECO:0000313" key="1">
    <source>
        <dbReference type="EMBL" id="RNA40862.1"/>
    </source>
</evidence>
<protein>
    <recommendedName>
        <fullName evidence="3">SWIM-type domain-containing protein</fullName>
    </recommendedName>
</protein>
<dbReference type="AlphaFoldDB" id="A0A3M7SYP9"/>
<proteinExistence type="predicted"/>
<dbReference type="Proteomes" id="UP000276133">
    <property type="component" value="Unassembled WGS sequence"/>
</dbReference>
<reference evidence="1 2" key="1">
    <citation type="journal article" date="2018" name="Sci. Rep.">
        <title>Genomic signatures of local adaptation to the degree of environmental predictability in rotifers.</title>
        <authorList>
            <person name="Franch-Gras L."/>
            <person name="Hahn C."/>
            <person name="Garcia-Roger E.M."/>
            <person name="Carmona M.J."/>
            <person name="Serra M."/>
            <person name="Gomez A."/>
        </authorList>
    </citation>
    <scope>NUCLEOTIDE SEQUENCE [LARGE SCALE GENOMIC DNA]</scope>
    <source>
        <strain evidence="1">HYR1</strain>
    </source>
</reference>
<organism evidence="1 2">
    <name type="scientific">Brachionus plicatilis</name>
    <name type="common">Marine rotifer</name>
    <name type="synonym">Brachionus muelleri</name>
    <dbReference type="NCBI Taxonomy" id="10195"/>
    <lineage>
        <taxon>Eukaryota</taxon>
        <taxon>Metazoa</taxon>
        <taxon>Spiralia</taxon>
        <taxon>Gnathifera</taxon>
        <taxon>Rotifera</taxon>
        <taxon>Eurotatoria</taxon>
        <taxon>Monogononta</taxon>
        <taxon>Pseudotrocha</taxon>
        <taxon>Ploima</taxon>
        <taxon>Brachionidae</taxon>
        <taxon>Brachionus</taxon>
    </lineage>
</organism>
<evidence type="ECO:0000313" key="2">
    <source>
        <dbReference type="Proteomes" id="UP000276133"/>
    </source>
</evidence>
<name>A0A3M7SYP9_BRAPC</name>
<gene>
    <name evidence="1" type="ORF">BpHYR1_024261</name>
</gene>